<dbReference type="AlphaFoldDB" id="A0A0A9GC29"/>
<reference evidence="1" key="1">
    <citation type="submission" date="2014-09" db="EMBL/GenBank/DDBJ databases">
        <authorList>
            <person name="Magalhaes I.L.F."/>
            <person name="Oliveira U."/>
            <person name="Santos F.R."/>
            <person name="Vidigal T.H.D.A."/>
            <person name="Brescovit A.D."/>
            <person name="Santos A.J."/>
        </authorList>
    </citation>
    <scope>NUCLEOTIDE SEQUENCE</scope>
    <source>
        <tissue evidence="1">Shoot tissue taken approximately 20 cm above the soil surface</tissue>
    </source>
</reference>
<sequence length="34" mass="3636">MGERMGRVGFGRSRCSPLSLLSSGFPFPSLPVLP</sequence>
<protein>
    <submittedName>
        <fullName evidence="1">Mads1</fullName>
    </submittedName>
</protein>
<dbReference type="EMBL" id="GBRH01175839">
    <property type="protein sequence ID" value="JAE22057.1"/>
    <property type="molecule type" value="Transcribed_RNA"/>
</dbReference>
<accession>A0A0A9GC29</accession>
<organism evidence="1">
    <name type="scientific">Arundo donax</name>
    <name type="common">Giant reed</name>
    <name type="synonym">Donax arundinaceus</name>
    <dbReference type="NCBI Taxonomy" id="35708"/>
    <lineage>
        <taxon>Eukaryota</taxon>
        <taxon>Viridiplantae</taxon>
        <taxon>Streptophyta</taxon>
        <taxon>Embryophyta</taxon>
        <taxon>Tracheophyta</taxon>
        <taxon>Spermatophyta</taxon>
        <taxon>Magnoliopsida</taxon>
        <taxon>Liliopsida</taxon>
        <taxon>Poales</taxon>
        <taxon>Poaceae</taxon>
        <taxon>PACMAD clade</taxon>
        <taxon>Arundinoideae</taxon>
        <taxon>Arundineae</taxon>
        <taxon>Arundo</taxon>
    </lineage>
</organism>
<name>A0A0A9GC29_ARUDO</name>
<reference evidence="1" key="2">
    <citation type="journal article" date="2015" name="Data Brief">
        <title>Shoot transcriptome of the giant reed, Arundo donax.</title>
        <authorList>
            <person name="Barrero R.A."/>
            <person name="Guerrero F.D."/>
            <person name="Moolhuijzen P."/>
            <person name="Goolsby J.A."/>
            <person name="Tidwell J."/>
            <person name="Bellgard S.E."/>
            <person name="Bellgard M.I."/>
        </authorList>
    </citation>
    <scope>NUCLEOTIDE SEQUENCE</scope>
    <source>
        <tissue evidence="1">Shoot tissue taken approximately 20 cm above the soil surface</tissue>
    </source>
</reference>
<evidence type="ECO:0000313" key="1">
    <source>
        <dbReference type="EMBL" id="JAE22057.1"/>
    </source>
</evidence>
<proteinExistence type="predicted"/>